<keyword evidence="5" id="KW-0408">Iron</keyword>
<dbReference type="OrthoDB" id="3215519at2"/>
<proteinExistence type="predicted"/>
<dbReference type="Pfam" id="PF13459">
    <property type="entry name" value="Fer4_15"/>
    <property type="match status" value="1"/>
</dbReference>
<keyword evidence="3" id="KW-0479">Metal-binding</keyword>
<comment type="caution">
    <text evidence="8">The sequence shown here is derived from an EMBL/GenBank/DDBJ whole genome shotgun (WGS) entry which is preliminary data.</text>
</comment>
<keyword evidence="6" id="KW-0411">Iron-sulfur</keyword>
<evidence type="ECO:0000256" key="6">
    <source>
        <dbReference type="ARBA" id="ARBA00023014"/>
    </source>
</evidence>
<dbReference type="PANTHER" id="PTHR36923">
    <property type="entry name" value="FERREDOXIN"/>
    <property type="match status" value="1"/>
</dbReference>
<evidence type="ECO:0000256" key="4">
    <source>
        <dbReference type="ARBA" id="ARBA00022982"/>
    </source>
</evidence>
<evidence type="ECO:0000256" key="2">
    <source>
        <dbReference type="ARBA" id="ARBA00022448"/>
    </source>
</evidence>
<evidence type="ECO:0000256" key="1">
    <source>
        <dbReference type="ARBA" id="ARBA00001927"/>
    </source>
</evidence>
<dbReference type="InterPro" id="IPR051269">
    <property type="entry name" value="Fe-S_cluster_ET"/>
</dbReference>
<evidence type="ECO:0000256" key="7">
    <source>
        <dbReference type="ARBA" id="ARBA00023291"/>
    </source>
</evidence>
<dbReference type="GO" id="GO:0046872">
    <property type="term" value="F:metal ion binding"/>
    <property type="evidence" value="ECO:0007669"/>
    <property type="project" value="UniProtKB-KW"/>
</dbReference>
<sequence length="62" mass="6822">MKVSIDLDKCCGHARCYAVDSELFQLDDSGYALRADIDIPPGAEDKARQAVNECPERAISLH</sequence>
<name>A0A6P2BYZ2_9ACTN</name>
<evidence type="ECO:0000256" key="3">
    <source>
        <dbReference type="ARBA" id="ARBA00022723"/>
    </source>
</evidence>
<dbReference type="Gene3D" id="3.30.70.20">
    <property type="match status" value="1"/>
</dbReference>
<evidence type="ECO:0000313" key="8">
    <source>
        <dbReference type="EMBL" id="TVZ02403.1"/>
    </source>
</evidence>
<gene>
    <name evidence="8" type="ORF">EAS64_26755</name>
</gene>
<dbReference type="AlphaFoldDB" id="A0A6P2BYZ2"/>
<organism evidence="8 9">
    <name type="scientific">Trebonia kvetii</name>
    <dbReference type="NCBI Taxonomy" id="2480626"/>
    <lineage>
        <taxon>Bacteria</taxon>
        <taxon>Bacillati</taxon>
        <taxon>Actinomycetota</taxon>
        <taxon>Actinomycetes</taxon>
        <taxon>Streptosporangiales</taxon>
        <taxon>Treboniaceae</taxon>
        <taxon>Trebonia</taxon>
    </lineage>
</organism>
<reference evidence="8 9" key="1">
    <citation type="submission" date="2018-11" db="EMBL/GenBank/DDBJ databases">
        <title>Trebonia kvetii gen.nov., sp.nov., a novel acidophilic actinobacterium, and proposal of the new actinobacterial family Treboniaceae fam. nov.</title>
        <authorList>
            <person name="Rapoport D."/>
            <person name="Sagova-Mareckova M."/>
            <person name="Sedlacek I."/>
            <person name="Provaznik J."/>
            <person name="Kralova S."/>
            <person name="Pavlinic D."/>
            <person name="Benes V."/>
            <person name="Kopecky J."/>
        </authorList>
    </citation>
    <scope>NUCLEOTIDE SEQUENCE [LARGE SCALE GENOMIC DNA]</scope>
    <source>
        <strain evidence="8 9">15Tr583</strain>
    </source>
</reference>
<keyword evidence="9" id="KW-1185">Reference proteome</keyword>
<evidence type="ECO:0000313" key="9">
    <source>
        <dbReference type="Proteomes" id="UP000460272"/>
    </source>
</evidence>
<dbReference type="RefSeq" id="WP_145857375.1">
    <property type="nucleotide sequence ID" value="NZ_RPFW01000005.1"/>
</dbReference>
<protein>
    <submittedName>
        <fullName evidence="8">Ferredoxin</fullName>
    </submittedName>
</protein>
<accession>A0A6P2BYZ2</accession>
<evidence type="ECO:0000256" key="5">
    <source>
        <dbReference type="ARBA" id="ARBA00023004"/>
    </source>
</evidence>
<dbReference type="PANTHER" id="PTHR36923:SF3">
    <property type="entry name" value="FERREDOXIN"/>
    <property type="match status" value="1"/>
</dbReference>
<keyword evidence="4" id="KW-0249">Electron transport</keyword>
<keyword evidence="7" id="KW-0003">3Fe-4S</keyword>
<dbReference type="SUPFAM" id="SSF54862">
    <property type="entry name" value="4Fe-4S ferredoxins"/>
    <property type="match status" value="1"/>
</dbReference>
<comment type="cofactor">
    <cofactor evidence="1">
        <name>[3Fe-4S] cluster</name>
        <dbReference type="ChEBI" id="CHEBI:21137"/>
    </cofactor>
</comment>
<dbReference type="EMBL" id="RPFW01000005">
    <property type="protein sequence ID" value="TVZ02403.1"/>
    <property type="molecule type" value="Genomic_DNA"/>
</dbReference>
<dbReference type="Proteomes" id="UP000460272">
    <property type="component" value="Unassembled WGS sequence"/>
</dbReference>
<keyword evidence="2" id="KW-0813">Transport</keyword>
<dbReference type="GO" id="GO:0051538">
    <property type="term" value="F:3 iron, 4 sulfur cluster binding"/>
    <property type="evidence" value="ECO:0007669"/>
    <property type="project" value="UniProtKB-KW"/>
</dbReference>